<keyword evidence="3" id="KW-1185">Reference proteome</keyword>
<evidence type="ECO:0000256" key="1">
    <source>
        <dbReference type="SAM" id="SignalP"/>
    </source>
</evidence>
<evidence type="ECO:0000313" key="2">
    <source>
        <dbReference type="EMBL" id="RRD90792.1"/>
    </source>
</evidence>
<dbReference type="AlphaFoldDB" id="A0A3P2A5P5"/>
<protein>
    <submittedName>
        <fullName evidence="2">Uncharacterized protein</fullName>
    </submittedName>
</protein>
<organism evidence="2 3">
    <name type="scientific">Conchiformibius steedae</name>
    <dbReference type="NCBI Taxonomy" id="153493"/>
    <lineage>
        <taxon>Bacteria</taxon>
        <taxon>Pseudomonadati</taxon>
        <taxon>Pseudomonadota</taxon>
        <taxon>Betaproteobacteria</taxon>
        <taxon>Neisseriales</taxon>
        <taxon>Neisseriaceae</taxon>
        <taxon>Conchiformibius</taxon>
    </lineage>
</organism>
<keyword evidence="1" id="KW-0732">Signal</keyword>
<feature type="signal peptide" evidence="1">
    <location>
        <begin position="1"/>
        <end position="24"/>
    </location>
</feature>
<dbReference type="EMBL" id="RQYC01000004">
    <property type="protein sequence ID" value="RRD90792.1"/>
    <property type="molecule type" value="Genomic_DNA"/>
</dbReference>
<dbReference type="OrthoDB" id="3276947at2"/>
<dbReference type="RefSeq" id="WP_124794352.1">
    <property type="nucleotide sequence ID" value="NZ_RQYC01000004.1"/>
</dbReference>
<accession>A0A3P2A5P5</accession>
<proteinExistence type="predicted"/>
<reference evidence="2 3" key="1">
    <citation type="submission" date="2018-11" db="EMBL/GenBank/DDBJ databases">
        <title>Genomes From Bacteria Associated with the Canine Oral Cavity: a Test Case for Automated Genome-Based Taxonomic Assignment.</title>
        <authorList>
            <person name="Coil D.A."/>
            <person name="Jospin G."/>
            <person name="Darling A.E."/>
            <person name="Wallis C."/>
            <person name="Davis I.J."/>
            <person name="Harris S."/>
            <person name="Eisen J.A."/>
            <person name="Holcombe L.J."/>
            <person name="O'Flynn C."/>
        </authorList>
    </citation>
    <scope>NUCLEOTIDE SEQUENCE [LARGE SCALE GENOMIC DNA]</scope>
    <source>
        <strain evidence="2 3">COT-280</strain>
    </source>
</reference>
<dbReference type="STRING" id="1121352.GCA_000620925_01019"/>
<comment type="caution">
    <text evidence="2">The sequence shown here is derived from an EMBL/GenBank/DDBJ whole genome shotgun (WGS) entry which is preliminary data.</text>
</comment>
<dbReference type="Proteomes" id="UP000269923">
    <property type="component" value="Unassembled WGS sequence"/>
</dbReference>
<name>A0A3P2A5P5_9NEIS</name>
<evidence type="ECO:0000313" key="3">
    <source>
        <dbReference type="Proteomes" id="UP000269923"/>
    </source>
</evidence>
<gene>
    <name evidence="2" type="ORF">EII21_04075</name>
</gene>
<feature type="chain" id="PRO_5017989166" evidence="1">
    <location>
        <begin position="25"/>
        <end position="475"/>
    </location>
</feature>
<sequence length="475" mass="50795">MMLPQKLRSAALLAAALASTAAAAAPVPFFPGLGRSGGATSHGDTLSSDTSYRAGPARPSGKLQLISLSAACPNLMVLSDGKVAAMCVDYLTRRPKLTVFDSQGKQLAQIMLSSASLLGSVYAYADERDRIVFVDDQHMLHFVQLSQTGGRWQLNRVRGIAVPLAPTVLGHCGKRKGCDSVVAINPGSSSNDIWFATQHGVVGIADRVSRRVSHVKLGNGESIANSFSTASANRAAVATNRALYLIAKENGNPVIKWRQAYDRGIARKPGQLSWGTGATPTFFGTNANNDEFVTITDNAQRMNLLVYRSENGAQVCKVPLFGNNNSGTEDSSIAFGRSIVVNSTYGYPYPKYPDGAGRSIPDKAPFVGGMTRVDVKPDGSGCQTKWTNTIRSAALPKLSTADNLIYTVERSGPSKKAGAVDSYQFITIDWNSGQKRASVHFSFGLLSDPLQTAGNFGFDRSYWQGTMNGIIRVKP</sequence>